<evidence type="ECO:0000313" key="7">
    <source>
        <dbReference type="Proteomes" id="UP000250136"/>
    </source>
</evidence>
<evidence type="ECO:0000256" key="1">
    <source>
        <dbReference type="ARBA" id="ARBA00006018"/>
    </source>
</evidence>
<keyword evidence="7" id="KW-1185">Reference proteome</keyword>
<dbReference type="Proteomes" id="UP000182125">
    <property type="component" value="Unassembled WGS sequence"/>
</dbReference>
<evidence type="ECO:0000313" key="4">
    <source>
        <dbReference type="EMBL" id="SEW11110.1"/>
    </source>
</evidence>
<evidence type="ECO:0000313" key="3">
    <source>
        <dbReference type="EMBL" id="KQH82824.1"/>
    </source>
</evidence>
<dbReference type="GO" id="GO:0005506">
    <property type="term" value="F:iron ion binding"/>
    <property type="evidence" value="ECO:0007669"/>
    <property type="project" value="TreeGrafter"/>
</dbReference>
<dbReference type="GO" id="GO:0051604">
    <property type="term" value="P:protein maturation"/>
    <property type="evidence" value="ECO:0007669"/>
    <property type="project" value="TreeGrafter"/>
</dbReference>
<evidence type="ECO:0000313" key="5">
    <source>
        <dbReference type="Proteomes" id="UP000051862"/>
    </source>
</evidence>
<organism evidence="3 5">
    <name type="scientific">Thermococcus thioreducens</name>
    <dbReference type="NCBI Taxonomy" id="277988"/>
    <lineage>
        <taxon>Archaea</taxon>
        <taxon>Methanobacteriati</taxon>
        <taxon>Methanobacteriota</taxon>
        <taxon>Thermococci</taxon>
        <taxon>Thermococcales</taxon>
        <taxon>Thermococcaceae</taxon>
        <taxon>Thermococcus</taxon>
    </lineage>
</organism>
<protein>
    <submittedName>
        <fullName evidence="3 4">Hydrogenase</fullName>
    </submittedName>
</protein>
<dbReference type="InterPro" id="IPR019812">
    <property type="entry name" value="Hydgase_assmbl_chp_CS"/>
</dbReference>
<dbReference type="OrthoDB" id="43695at2157"/>
<dbReference type="PANTHER" id="PTHR35177">
    <property type="entry name" value="HYDROGENASE MATURATION FACTOR HYBG"/>
    <property type="match status" value="1"/>
</dbReference>
<dbReference type="SUPFAM" id="SSF159127">
    <property type="entry name" value="HupF/HypC-like"/>
    <property type="match status" value="1"/>
</dbReference>
<reference evidence="3 5" key="1">
    <citation type="submission" date="2015-08" db="EMBL/GenBank/DDBJ databases">
        <title>Thermococcus thioreducens DSM 14981 genome sequencing.</title>
        <authorList>
            <person name="Hong S.-J."/>
            <person name="Kim M.-C."/>
            <person name="Shin J.-H."/>
        </authorList>
    </citation>
    <scope>NUCLEOTIDE SEQUENCE [LARGE SCALE GENOMIC DNA]</scope>
    <source>
        <strain evidence="3 5">DSM 14981</strain>
    </source>
</reference>
<dbReference type="PANTHER" id="PTHR35177:SF2">
    <property type="entry name" value="HYDROGENASE MATURATION FACTOR HYBG"/>
    <property type="match status" value="1"/>
</dbReference>
<dbReference type="NCBIfam" id="TIGR00074">
    <property type="entry name" value="hypC_hupF"/>
    <property type="match status" value="1"/>
</dbReference>
<proteinExistence type="inferred from homology"/>
<name>A0A0Q2UQ60_9EURY</name>
<dbReference type="EMBL" id="LIXN01000006">
    <property type="protein sequence ID" value="KQH82824.1"/>
    <property type="molecule type" value="Genomic_DNA"/>
</dbReference>
<dbReference type="GeneID" id="74505902"/>
<dbReference type="Pfam" id="PF01455">
    <property type="entry name" value="HupF_HypC"/>
    <property type="match status" value="1"/>
</dbReference>
<dbReference type="STRING" id="277988.SAMN05216170_1642"/>
<comment type="similarity">
    <text evidence="1">Belongs to the HupF/HypC family.</text>
</comment>
<dbReference type="Gene3D" id="2.30.30.140">
    <property type="match status" value="1"/>
</dbReference>
<dbReference type="FunFam" id="2.30.30.140:FF:000022">
    <property type="entry name" value="Hydrogenase assembly chaperone HybG"/>
    <property type="match status" value="1"/>
</dbReference>
<dbReference type="KEGG" id="ttd:A3L14_03175"/>
<sequence>MCLAVPAKVLEIKGNVAIVDFGGVKREARLDLLPDVEVGDYVIVHTGFAIEKLDEERAREILEAWDEVFRITRGEELPGGN</sequence>
<dbReference type="EMBL" id="FOIW01000002">
    <property type="protein sequence ID" value="SEW11110.1"/>
    <property type="molecule type" value="Genomic_DNA"/>
</dbReference>
<accession>A0A0Q2UQ60</accession>
<dbReference type="Proteomes" id="UP000051862">
    <property type="component" value="Unassembled WGS sequence"/>
</dbReference>
<evidence type="ECO:0000313" key="2">
    <source>
        <dbReference type="EMBL" id="ASJ11950.1"/>
    </source>
</evidence>
<dbReference type="PATRIC" id="fig|277988.4.peg.921"/>
<dbReference type="InterPro" id="IPR001109">
    <property type="entry name" value="Hydrogenase_HupF/HypC"/>
</dbReference>
<dbReference type="RefSeq" id="WP_055429095.1">
    <property type="nucleotide sequence ID" value="NZ_CP015105.1"/>
</dbReference>
<dbReference type="AlphaFoldDB" id="A0A0Q2UQ60"/>
<dbReference type="Proteomes" id="UP000250136">
    <property type="component" value="Chromosome"/>
</dbReference>
<reference evidence="2 7" key="2">
    <citation type="submission" date="2016-04" db="EMBL/GenBank/DDBJ databases">
        <title>Complete genome sequence of Thermococcus thioreducens type strain OGL-20P.</title>
        <authorList>
            <person name="Oger P.M."/>
        </authorList>
    </citation>
    <scope>NUCLEOTIDE SEQUENCE [LARGE SCALE GENOMIC DNA]</scope>
    <source>
        <strain evidence="2 7">OGL-20P</strain>
    </source>
</reference>
<dbReference type="PROSITE" id="PS01097">
    <property type="entry name" value="HUPF_HYPC"/>
    <property type="match status" value="1"/>
</dbReference>
<dbReference type="PRINTS" id="PR00445">
    <property type="entry name" value="HUPFHYPC"/>
</dbReference>
<evidence type="ECO:0000313" key="6">
    <source>
        <dbReference type="Proteomes" id="UP000182125"/>
    </source>
</evidence>
<dbReference type="GO" id="GO:1902670">
    <property type="term" value="F:carbon dioxide binding"/>
    <property type="evidence" value="ECO:0007669"/>
    <property type="project" value="TreeGrafter"/>
</dbReference>
<dbReference type="EMBL" id="CP015105">
    <property type="protein sequence ID" value="ASJ11950.1"/>
    <property type="molecule type" value="Genomic_DNA"/>
</dbReference>
<reference evidence="4 6" key="3">
    <citation type="submission" date="2016-10" db="EMBL/GenBank/DDBJ databases">
        <authorList>
            <person name="de Groot N.N."/>
        </authorList>
    </citation>
    <scope>NUCLEOTIDE SEQUENCE [LARGE SCALE GENOMIC DNA]</scope>
    <source>
        <strain evidence="4 6">OGL-20</strain>
    </source>
</reference>
<gene>
    <name evidence="2" type="ORF">A3L14_03175</name>
    <name evidence="3" type="ORF">AMR53_04390</name>
    <name evidence="4" type="ORF">SAMN05216170_1642</name>
</gene>